<dbReference type="PROSITE" id="PS51194">
    <property type="entry name" value="HELICASE_CTER"/>
    <property type="match status" value="1"/>
</dbReference>
<dbReference type="SUPFAM" id="SSF46785">
    <property type="entry name" value="Winged helix' DNA-binding domain"/>
    <property type="match status" value="1"/>
</dbReference>
<dbReference type="OrthoDB" id="18781at2759"/>
<dbReference type="Pfam" id="PF09369">
    <property type="entry name" value="MZB"/>
    <property type="match status" value="1"/>
</dbReference>
<evidence type="ECO:0000256" key="3">
    <source>
        <dbReference type="SAM" id="MobiDB-lite"/>
    </source>
</evidence>
<feature type="compositionally biased region" description="Polar residues" evidence="3">
    <location>
        <begin position="27"/>
        <end position="38"/>
    </location>
</feature>
<dbReference type="InterPro" id="IPR036390">
    <property type="entry name" value="WH_DNA-bd_sf"/>
</dbReference>
<protein>
    <submittedName>
        <fullName evidence="6">3954_t:CDS:1</fullName>
    </submittedName>
</protein>
<dbReference type="SMART" id="SM01075">
    <property type="entry name" value="CDT1"/>
    <property type="match status" value="1"/>
</dbReference>
<dbReference type="GO" id="GO:0006289">
    <property type="term" value="P:nucleotide-excision repair"/>
    <property type="evidence" value="ECO:0007669"/>
    <property type="project" value="TreeGrafter"/>
</dbReference>
<gene>
    <name evidence="6" type="ORF">PBRASI_LOCUS1244</name>
</gene>
<dbReference type="CDD" id="cd18797">
    <property type="entry name" value="SF2_C_Hrq"/>
    <property type="match status" value="1"/>
</dbReference>
<dbReference type="Pfam" id="PF08839">
    <property type="entry name" value="CDT1"/>
    <property type="match status" value="1"/>
</dbReference>
<name>A0A9N8Z7J1_9GLOM</name>
<dbReference type="PROSITE" id="PS51192">
    <property type="entry name" value="HELICASE_ATP_BIND_1"/>
    <property type="match status" value="1"/>
</dbReference>
<evidence type="ECO:0000313" key="7">
    <source>
        <dbReference type="Proteomes" id="UP000789739"/>
    </source>
</evidence>
<dbReference type="GO" id="GO:0003676">
    <property type="term" value="F:nucleic acid binding"/>
    <property type="evidence" value="ECO:0007669"/>
    <property type="project" value="InterPro"/>
</dbReference>
<keyword evidence="2" id="KW-0067">ATP-binding</keyword>
<evidence type="ECO:0000256" key="2">
    <source>
        <dbReference type="ARBA" id="ARBA00022840"/>
    </source>
</evidence>
<evidence type="ECO:0000259" key="5">
    <source>
        <dbReference type="PROSITE" id="PS51194"/>
    </source>
</evidence>
<organism evidence="6 7">
    <name type="scientific">Paraglomus brasilianum</name>
    <dbReference type="NCBI Taxonomy" id="144538"/>
    <lineage>
        <taxon>Eukaryota</taxon>
        <taxon>Fungi</taxon>
        <taxon>Fungi incertae sedis</taxon>
        <taxon>Mucoromycota</taxon>
        <taxon>Glomeromycotina</taxon>
        <taxon>Glomeromycetes</taxon>
        <taxon>Paraglomerales</taxon>
        <taxon>Paraglomeraceae</taxon>
        <taxon>Paraglomus</taxon>
    </lineage>
</organism>
<dbReference type="AlphaFoldDB" id="A0A9N8Z7J1"/>
<sequence length="1028" mass="116012">MDRDKDNLVNSHRPKSKSASNKRHGKTNNASLQACEKTTQPHRPAKKPKNDKVSAYRAWPQYFQELNKVFKSLNTVYTFCCTRKHIAITFETIKASVENLTKKTLSIENLAEIRALVPTMISFMYTDKETMLKKVGSHKVDDSYELHSSKHSFDLLIEFLDGDPQQAVKKRNKKAEDASPTYNTASLAQVIEKRDLKFQTAVIEFLDECSKKQIDPVERISVLSRQYLPANPGEKNSGSSLEPITTDKKQTTIDDLIQELKKQPFYHDQIVPDGCRILDERLAEYGELTVPLSQEMRVALLQIKGISKFYVHQAQAINALNEGYNVIVSTSTSSGKSLVYQIPVLQALQTDRDARAMYVFPTKALAQDQKRALQELLSAIPCLQNTQIAAFDGDTPWEERANVRENARIIFTNPDMLHIAILPHEIRWRSFFANLRYVVVDELHVYNGLFGSHIALVMRRLRRLCATFGNPNIQFVSCSATVANPEEHMKAIFGIDNIRLISVDGSPCGRKVHLVWNPALVDNSDKTQGRHSSITETAKLIDFLISRGVRTIAFCKVRKACEMLLKEVRDQLNSSNKSELASRVMSYRAGYTPQDRRRIEQQMFKGELLAIIATSALELGIDIGTLDAVITMGFPWTISALRQQSGRAGRRNKDSLSILVGDSHPLDQHYMRNPDELFTKPNANLNIDVENNLILGSHLQCAAHEMPIYPVLDCKYFGNGLEKLCQECLVEDGEGFYHCHPKYRPYPSSHVNIRGIGDEVYVVIDTTNDRNTLLEEIEVSRAIFSIYEGAIFFHQGITYLVKELNVDKKYAIVVATNVDWHTRQSLQQLLVRSDVDPIETHNTKYIGQSGNLAYYGSLRVSTTVFGYWKINRKNKLFEKVDLNMPPLVRKTCGLWMEVPPSAVELIRSMELDVEASVHAASHCLMSLLPSYVYSILGDVRTECKSPHATRPRPARIILYDTNGHGTGITRQAFQFIASLMNQALQTVESCPCEEGCPQCVTSPVCSEDNDLCSKKGAWIVLKAIVGKK</sequence>
<dbReference type="InterPro" id="IPR014939">
    <property type="entry name" value="CDT1_Gemini-bd-like"/>
</dbReference>
<dbReference type="GO" id="GO:0005634">
    <property type="term" value="C:nucleus"/>
    <property type="evidence" value="ECO:0007669"/>
    <property type="project" value="TreeGrafter"/>
</dbReference>
<dbReference type="InterPro" id="IPR018973">
    <property type="entry name" value="MZB"/>
</dbReference>
<dbReference type="PANTHER" id="PTHR47957">
    <property type="entry name" value="ATP-DEPENDENT HELICASE HRQ1"/>
    <property type="match status" value="1"/>
</dbReference>
<dbReference type="EMBL" id="CAJVPI010000078">
    <property type="protein sequence ID" value="CAG8474448.1"/>
    <property type="molecule type" value="Genomic_DNA"/>
</dbReference>
<dbReference type="SMART" id="SM00487">
    <property type="entry name" value="DEXDc"/>
    <property type="match status" value="1"/>
</dbReference>
<proteinExistence type="predicted"/>
<feature type="domain" description="Helicase ATP-binding" evidence="4">
    <location>
        <begin position="317"/>
        <end position="500"/>
    </location>
</feature>
<dbReference type="CDD" id="cd17923">
    <property type="entry name" value="DEXHc_Hrq1-like"/>
    <property type="match status" value="1"/>
</dbReference>
<dbReference type="Gene3D" id="3.40.50.300">
    <property type="entry name" value="P-loop containing nucleotide triphosphate hydrolases"/>
    <property type="match status" value="2"/>
</dbReference>
<keyword evidence="7" id="KW-1185">Reference proteome</keyword>
<dbReference type="InterPro" id="IPR027417">
    <property type="entry name" value="P-loop_NTPase"/>
</dbReference>
<evidence type="ECO:0000259" key="4">
    <source>
        <dbReference type="PROSITE" id="PS51192"/>
    </source>
</evidence>
<dbReference type="GO" id="GO:0005524">
    <property type="term" value="F:ATP binding"/>
    <property type="evidence" value="ECO:0007669"/>
    <property type="project" value="UniProtKB-KW"/>
</dbReference>
<feature type="compositionally biased region" description="Basic residues" evidence="3">
    <location>
        <begin position="12"/>
        <end position="26"/>
    </location>
</feature>
<dbReference type="PANTHER" id="PTHR47957:SF3">
    <property type="entry name" value="ATP-DEPENDENT HELICASE HRQ1"/>
    <property type="match status" value="1"/>
</dbReference>
<comment type="caution">
    <text evidence="6">The sequence shown here is derived from an EMBL/GenBank/DDBJ whole genome shotgun (WGS) entry which is preliminary data.</text>
</comment>
<dbReference type="Pfam" id="PF00271">
    <property type="entry name" value="Helicase_C"/>
    <property type="match status" value="1"/>
</dbReference>
<accession>A0A9N8Z7J1</accession>
<dbReference type="SMART" id="SM00490">
    <property type="entry name" value="HELICc"/>
    <property type="match status" value="1"/>
</dbReference>
<dbReference type="Pfam" id="PF00270">
    <property type="entry name" value="DEAD"/>
    <property type="match status" value="1"/>
</dbReference>
<dbReference type="GO" id="GO:0043138">
    <property type="term" value="F:3'-5' DNA helicase activity"/>
    <property type="evidence" value="ECO:0007669"/>
    <property type="project" value="TreeGrafter"/>
</dbReference>
<dbReference type="InterPro" id="IPR011545">
    <property type="entry name" value="DEAD/DEAH_box_helicase_dom"/>
</dbReference>
<dbReference type="InterPro" id="IPR014001">
    <property type="entry name" value="Helicase_ATP-bd"/>
</dbReference>
<dbReference type="SUPFAM" id="SSF52540">
    <property type="entry name" value="P-loop containing nucleoside triphosphate hydrolases"/>
    <property type="match status" value="1"/>
</dbReference>
<dbReference type="Proteomes" id="UP000789739">
    <property type="component" value="Unassembled WGS sequence"/>
</dbReference>
<evidence type="ECO:0000313" key="6">
    <source>
        <dbReference type="EMBL" id="CAG8474448.1"/>
    </source>
</evidence>
<dbReference type="GO" id="GO:0036297">
    <property type="term" value="P:interstrand cross-link repair"/>
    <property type="evidence" value="ECO:0007669"/>
    <property type="project" value="TreeGrafter"/>
</dbReference>
<feature type="region of interest" description="Disordered" evidence="3">
    <location>
        <begin position="1"/>
        <end position="52"/>
    </location>
</feature>
<dbReference type="InterPro" id="IPR055227">
    <property type="entry name" value="HRQ1_WHD"/>
</dbReference>
<keyword evidence="1" id="KW-0547">Nucleotide-binding</keyword>
<dbReference type="Pfam" id="PF22982">
    <property type="entry name" value="WHD_HRQ1"/>
    <property type="match status" value="1"/>
</dbReference>
<evidence type="ECO:0000256" key="1">
    <source>
        <dbReference type="ARBA" id="ARBA00022741"/>
    </source>
</evidence>
<dbReference type="InterPro" id="IPR001650">
    <property type="entry name" value="Helicase_C-like"/>
</dbReference>
<reference evidence="6" key="1">
    <citation type="submission" date="2021-06" db="EMBL/GenBank/DDBJ databases">
        <authorList>
            <person name="Kallberg Y."/>
            <person name="Tangrot J."/>
            <person name="Rosling A."/>
        </authorList>
    </citation>
    <scope>NUCLEOTIDE SEQUENCE</scope>
    <source>
        <strain evidence="6">BR232B</strain>
    </source>
</reference>
<feature type="domain" description="Helicase C-terminal" evidence="5">
    <location>
        <begin position="539"/>
        <end position="693"/>
    </location>
</feature>